<name>A0A0F8VVZ5_9ZZZZ</name>
<evidence type="ECO:0000313" key="1">
    <source>
        <dbReference type="EMBL" id="KKK48543.1"/>
    </source>
</evidence>
<accession>A0A0F8VVZ5</accession>
<feature type="non-terminal residue" evidence="1">
    <location>
        <position position="1"/>
    </location>
</feature>
<gene>
    <name evidence="1" type="ORF">LCGC14_3144090</name>
</gene>
<sequence>AIQKAMYTEVEAAHSFATMLNDGAFTLDFVEGTRSNIKVTYPIDEIIAKAIAKEHPELLVWE</sequence>
<evidence type="ECO:0008006" key="2">
    <source>
        <dbReference type="Google" id="ProtNLM"/>
    </source>
</evidence>
<dbReference type="AlphaFoldDB" id="A0A0F8VVZ5"/>
<reference evidence="1" key="1">
    <citation type="journal article" date="2015" name="Nature">
        <title>Complex archaea that bridge the gap between prokaryotes and eukaryotes.</title>
        <authorList>
            <person name="Spang A."/>
            <person name="Saw J.H."/>
            <person name="Jorgensen S.L."/>
            <person name="Zaremba-Niedzwiedzka K."/>
            <person name="Martijn J."/>
            <person name="Lind A.E."/>
            <person name="van Eijk R."/>
            <person name="Schleper C."/>
            <person name="Guy L."/>
            <person name="Ettema T.J."/>
        </authorList>
    </citation>
    <scope>NUCLEOTIDE SEQUENCE</scope>
</reference>
<organism evidence="1">
    <name type="scientific">marine sediment metagenome</name>
    <dbReference type="NCBI Taxonomy" id="412755"/>
    <lineage>
        <taxon>unclassified sequences</taxon>
        <taxon>metagenomes</taxon>
        <taxon>ecological metagenomes</taxon>
    </lineage>
</organism>
<dbReference type="EMBL" id="LAZR01069012">
    <property type="protein sequence ID" value="KKK48543.1"/>
    <property type="molecule type" value="Genomic_DNA"/>
</dbReference>
<comment type="caution">
    <text evidence="1">The sequence shown here is derived from an EMBL/GenBank/DDBJ whole genome shotgun (WGS) entry which is preliminary data.</text>
</comment>
<protein>
    <recommendedName>
        <fullName evidence="2">2-C-methyl-D-erythritol 4-phosphate cytidylyltransferase</fullName>
    </recommendedName>
</protein>
<proteinExistence type="predicted"/>